<accession>A0A8X8YY76</accession>
<protein>
    <submittedName>
        <fullName evidence="2">Uncharacterized protein</fullName>
    </submittedName>
</protein>
<dbReference type="Proteomes" id="UP000298416">
    <property type="component" value="Unassembled WGS sequence"/>
</dbReference>
<dbReference type="AlphaFoldDB" id="A0A8X8YY76"/>
<dbReference type="Pfam" id="PF05919">
    <property type="entry name" value="Mitovir_RNA_pol"/>
    <property type="match status" value="1"/>
</dbReference>
<gene>
    <name evidence="2" type="ORF">SASPL_155511</name>
    <name evidence="1" type="ORF">SASPL_156318</name>
</gene>
<dbReference type="InterPro" id="IPR008686">
    <property type="entry name" value="RNA_pol_mitovir"/>
</dbReference>
<keyword evidence="3" id="KW-1185">Reference proteome</keyword>
<dbReference type="EMBL" id="PNBA02000359">
    <property type="protein sequence ID" value="KAG6383896.1"/>
    <property type="molecule type" value="Genomic_DNA"/>
</dbReference>
<comment type="caution">
    <text evidence="2">The sequence shown here is derived from an EMBL/GenBank/DDBJ whole genome shotgun (WGS) entry which is preliminary data.</text>
</comment>
<sequence length="519" mass="58181">MQRVPAGIKLFAGESAIKWKGKAQVEGEATSPLTVRGLARELKFSLEDLQCGSGLWRSREARQNGRRPFFRDYALLGDDILIADAKVAQHYMGLVSRLGFTDERVPVAKRYSRSRRYCPKGDRTVAKPPTRAASICGAKALALFLPLVIYLALSLRDLCTEEGIGDLRSDMICRVIPRNRAGKALFLLSFSGRKALGEEPAFSSSSIYFESGNYPKNKKKSWRINPLDLGLNSSVKRTRKEERPEEAERNTLTLEEEGRALNIFGLAQSSEKLSYRDTPRGSSTPFPPKVWNGRSGNSLALVLFVQRNSRPQTSRKAALLKILLFRVPVMRIPNGLEESRSLKVKMRVRAAKQLEDPRLLKDLQRVSLSRYMWGKAKTLALRSKKARVSVVLLAHISRNPAGFFLSPIDWRRGRNTDSVTVRNGSYASGLTIWLLFPNAFLVRGMDSSPYLHAGDILKQGVVASLPSSDHFGIDSEKTPHWPVATVRKENYMRFAEGERRQITEISVVRDETKSSSDDA</sequence>
<evidence type="ECO:0000313" key="1">
    <source>
        <dbReference type="EMBL" id="KAG6383896.1"/>
    </source>
</evidence>
<proteinExistence type="predicted"/>
<name>A0A8X8YY76_SALSN</name>
<geneLocation type="mitochondrion" evidence="2"/>
<dbReference type="EMBL" id="PNBA02000024">
    <property type="protein sequence ID" value="KAG6384659.1"/>
    <property type="molecule type" value="Genomic_DNA"/>
</dbReference>
<evidence type="ECO:0000313" key="2">
    <source>
        <dbReference type="EMBL" id="KAG6384659.1"/>
    </source>
</evidence>
<reference evidence="2" key="1">
    <citation type="submission" date="2018-01" db="EMBL/GenBank/DDBJ databases">
        <authorList>
            <person name="Mao J.F."/>
        </authorList>
    </citation>
    <scope>NUCLEOTIDE SEQUENCE</scope>
    <source>
        <strain evidence="2">Huo1</strain>
        <tissue evidence="2">Leaf</tissue>
    </source>
</reference>
<organism evidence="2">
    <name type="scientific">Salvia splendens</name>
    <name type="common">Scarlet sage</name>
    <dbReference type="NCBI Taxonomy" id="180675"/>
    <lineage>
        <taxon>Eukaryota</taxon>
        <taxon>Viridiplantae</taxon>
        <taxon>Streptophyta</taxon>
        <taxon>Embryophyta</taxon>
        <taxon>Tracheophyta</taxon>
        <taxon>Spermatophyta</taxon>
        <taxon>Magnoliopsida</taxon>
        <taxon>eudicotyledons</taxon>
        <taxon>Gunneridae</taxon>
        <taxon>Pentapetalae</taxon>
        <taxon>asterids</taxon>
        <taxon>lamiids</taxon>
        <taxon>Lamiales</taxon>
        <taxon>Lamiaceae</taxon>
        <taxon>Nepetoideae</taxon>
        <taxon>Mentheae</taxon>
        <taxon>Salviinae</taxon>
        <taxon>Salvia</taxon>
        <taxon>Salvia subgen. Calosphace</taxon>
        <taxon>core Calosphace</taxon>
    </lineage>
</organism>
<evidence type="ECO:0000313" key="3">
    <source>
        <dbReference type="Proteomes" id="UP000298416"/>
    </source>
</evidence>
<reference evidence="2" key="2">
    <citation type="submission" date="2020-08" db="EMBL/GenBank/DDBJ databases">
        <title>Plant Genome Project.</title>
        <authorList>
            <person name="Zhang R.-G."/>
        </authorList>
    </citation>
    <scope>NUCLEOTIDE SEQUENCE</scope>
    <source>
        <strain evidence="2">Huo1</strain>
        <tissue evidence="2">Leaf</tissue>
    </source>
</reference>
<keyword evidence="2 3" id="KW-0496">Mitochondrion</keyword>